<proteinExistence type="predicted"/>
<dbReference type="AlphaFoldDB" id="A0A437M1G7"/>
<comment type="caution">
    <text evidence="1">The sequence shown here is derived from an EMBL/GenBank/DDBJ whole genome shotgun (WGS) entry which is preliminary data.</text>
</comment>
<evidence type="ECO:0000313" key="2">
    <source>
        <dbReference type="Proteomes" id="UP000282957"/>
    </source>
</evidence>
<accession>A0A437M1G7</accession>
<sequence length="158" mass="17751">MIGRHRKAYEVRASSADEPDCVYAPTAAKAKAQLVSRMEDCGWSGNLWAELSARRLPERDVWLSHPHPVLERLTDDEKHAIAHAYGVTSRNPGYRDHFATHASDMTLLRLAYEELIFTPPAASRMNPSFLDGTPDMVFFYLTDLGKAVAASMVETYPR</sequence>
<name>A0A437M1G7_9PROT</name>
<reference evidence="1 2" key="1">
    <citation type="submission" date="2019-01" db="EMBL/GenBank/DDBJ databases">
        <authorList>
            <person name="Chen W.-M."/>
        </authorList>
    </citation>
    <scope>NUCLEOTIDE SEQUENCE [LARGE SCALE GENOMIC DNA]</scope>
    <source>
        <strain evidence="1 2">CCP-6</strain>
    </source>
</reference>
<gene>
    <name evidence="1" type="ORF">EOD42_22175</name>
</gene>
<dbReference type="Proteomes" id="UP000282957">
    <property type="component" value="Unassembled WGS sequence"/>
</dbReference>
<keyword evidence="2" id="KW-1185">Reference proteome</keyword>
<dbReference type="RefSeq" id="WP_127789781.1">
    <property type="nucleotide sequence ID" value="NZ_SACL01000011.1"/>
</dbReference>
<protein>
    <submittedName>
        <fullName evidence="1">Uncharacterized protein</fullName>
    </submittedName>
</protein>
<evidence type="ECO:0000313" key="1">
    <source>
        <dbReference type="EMBL" id="RVT91364.1"/>
    </source>
</evidence>
<dbReference type="EMBL" id="SACL01000011">
    <property type="protein sequence ID" value="RVT91364.1"/>
    <property type="molecule type" value="Genomic_DNA"/>
</dbReference>
<organism evidence="1 2">
    <name type="scientific">Rhodovarius crocodyli</name>
    <dbReference type="NCBI Taxonomy" id="1979269"/>
    <lineage>
        <taxon>Bacteria</taxon>
        <taxon>Pseudomonadati</taxon>
        <taxon>Pseudomonadota</taxon>
        <taxon>Alphaproteobacteria</taxon>
        <taxon>Acetobacterales</taxon>
        <taxon>Roseomonadaceae</taxon>
        <taxon>Rhodovarius</taxon>
    </lineage>
</organism>